<dbReference type="GO" id="GO:0008146">
    <property type="term" value="F:sulfotransferase activity"/>
    <property type="evidence" value="ECO:0007669"/>
    <property type="project" value="InterPro"/>
</dbReference>
<dbReference type="InterPro" id="IPR005331">
    <property type="entry name" value="Sulfotransferase"/>
</dbReference>
<dbReference type="EMBL" id="NFCF01000118">
    <property type="protein sequence ID" value="OTW43991.1"/>
    <property type="molecule type" value="Genomic_DNA"/>
</dbReference>
<proteinExistence type="predicted"/>
<dbReference type="Proteomes" id="UP000195152">
    <property type="component" value="Unassembled WGS sequence"/>
</dbReference>
<accession>A0A242VXR5</accession>
<reference evidence="1 2" key="1">
    <citation type="submission" date="2016-10" db="EMBL/GenBank/DDBJ databases">
        <title>Comparative genomics of Bacillus thuringiensis reveals a path to pathogens against multiple invertebrate hosts.</title>
        <authorList>
            <person name="Zheng J."/>
            <person name="Gao Q."/>
            <person name="Liu H."/>
            <person name="Peng D."/>
            <person name="Ruan L."/>
            <person name="Sun M."/>
        </authorList>
    </citation>
    <scope>NUCLEOTIDE SEQUENCE [LARGE SCALE GENOMIC DNA]</scope>
    <source>
        <strain evidence="1">BGSC 4AC1</strain>
    </source>
</reference>
<evidence type="ECO:0008006" key="3">
    <source>
        <dbReference type="Google" id="ProtNLM"/>
    </source>
</evidence>
<sequence length="262" mass="31323">MNKDLKALIEYGERIPHFQKDFPIILFWSHRSGCTSLANWFFFQIGLYEEAMKFAPFIHYYEFDIYKNRTDYYVDLEIELLELKKDTIKLVRNPYKRAVSSFLILYDNPYASEQWEGIREYFYNDKNIPKGISFKQFLYYVKAIGPKSSQLDQHFSQQYIDGEEKVIKQNIKLENFNTIIPKLEKKYGLLSSDISLLTNSTHHRTHQMIYKGNYANKDITDPQFPSLPTYQSFYDEEAIKLVSEIFNDDFEAYGYKKNEMNF</sequence>
<protein>
    <recommendedName>
        <fullName evidence="3">RNA methyltransferase</fullName>
    </recommendedName>
</protein>
<gene>
    <name evidence="1" type="ORF">BK699_35350</name>
</gene>
<dbReference type="RefSeq" id="WP_001030730.1">
    <property type="nucleotide sequence ID" value="NZ_NFCF01000118.1"/>
</dbReference>
<dbReference type="Pfam" id="PF03567">
    <property type="entry name" value="Sulfotransfer_2"/>
    <property type="match status" value="1"/>
</dbReference>
<dbReference type="GO" id="GO:0016020">
    <property type="term" value="C:membrane"/>
    <property type="evidence" value="ECO:0007669"/>
    <property type="project" value="InterPro"/>
</dbReference>
<name>A0A242VXR5_BACTU</name>
<comment type="caution">
    <text evidence="1">The sequence shown here is derived from an EMBL/GenBank/DDBJ whole genome shotgun (WGS) entry which is preliminary data.</text>
</comment>
<evidence type="ECO:0000313" key="1">
    <source>
        <dbReference type="EMBL" id="OTW43991.1"/>
    </source>
</evidence>
<evidence type="ECO:0000313" key="2">
    <source>
        <dbReference type="Proteomes" id="UP000195152"/>
    </source>
</evidence>
<organism evidence="1 2">
    <name type="scientific">Bacillus thuringiensis serovar mexicanensis</name>
    <dbReference type="NCBI Taxonomy" id="180868"/>
    <lineage>
        <taxon>Bacteria</taxon>
        <taxon>Bacillati</taxon>
        <taxon>Bacillota</taxon>
        <taxon>Bacilli</taxon>
        <taxon>Bacillales</taxon>
        <taxon>Bacillaceae</taxon>
        <taxon>Bacillus</taxon>
        <taxon>Bacillus cereus group</taxon>
    </lineage>
</organism>
<dbReference type="AlphaFoldDB" id="A0A242VXR5"/>